<dbReference type="InterPro" id="IPR036097">
    <property type="entry name" value="HisK_dim/P_sf"/>
</dbReference>
<keyword evidence="18" id="KW-1185">Reference proteome</keyword>
<dbReference type="SMART" id="SM00387">
    <property type="entry name" value="HATPase_c"/>
    <property type="match status" value="1"/>
</dbReference>
<dbReference type="SUPFAM" id="SSF47384">
    <property type="entry name" value="Homodimeric domain of signal transducing histidine kinase"/>
    <property type="match status" value="1"/>
</dbReference>
<dbReference type="Pfam" id="PF00672">
    <property type="entry name" value="HAMP"/>
    <property type="match status" value="1"/>
</dbReference>
<keyword evidence="11 14" id="KW-1133">Transmembrane helix</keyword>
<reference evidence="17 18" key="1">
    <citation type="journal article" date="2019" name="Int. J. Syst. Evol. Microbiol.">
        <title>The Global Catalogue of Microorganisms (GCM) 10K type strain sequencing project: providing services to taxonomists for standard genome sequencing and annotation.</title>
        <authorList>
            <consortium name="The Broad Institute Genomics Platform"/>
            <consortium name="The Broad Institute Genome Sequencing Center for Infectious Disease"/>
            <person name="Wu L."/>
            <person name="Ma J."/>
        </authorList>
    </citation>
    <scope>NUCLEOTIDE SEQUENCE [LARGE SCALE GENOMIC DNA]</scope>
    <source>
        <strain evidence="17 18">JCM 15395</strain>
    </source>
</reference>
<evidence type="ECO:0000256" key="4">
    <source>
        <dbReference type="ARBA" id="ARBA00022475"/>
    </source>
</evidence>
<evidence type="ECO:0000256" key="6">
    <source>
        <dbReference type="ARBA" id="ARBA00022679"/>
    </source>
</evidence>
<organism evidence="17 18">
    <name type="scientific">Virgibacillus siamensis</name>
    <dbReference type="NCBI Taxonomy" id="480071"/>
    <lineage>
        <taxon>Bacteria</taxon>
        <taxon>Bacillati</taxon>
        <taxon>Bacillota</taxon>
        <taxon>Bacilli</taxon>
        <taxon>Bacillales</taxon>
        <taxon>Bacillaceae</taxon>
        <taxon>Virgibacillus</taxon>
    </lineage>
</organism>
<dbReference type="InterPro" id="IPR003594">
    <property type="entry name" value="HATPase_dom"/>
</dbReference>
<dbReference type="Gene3D" id="3.30.565.10">
    <property type="entry name" value="Histidine kinase-like ATPase, C-terminal domain"/>
    <property type="match status" value="1"/>
</dbReference>
<evidence type="ECO:0000256" key="5">
    <source>
        <dbReference type="ARBA" id="ARBA00022553"/>
    </source>
</evidence>
<dbReference type="InterPro" id="IPR050398">
    <property type="entry name" value="HssS/ArlS-like"/>
</dbReference>
<feature type="domain" description="Histidine kinase" evidence="15">
    <location>
        <begin position="148"/>
        <end position="362"/>
    </location>
</feature>
<dbReference type="InterPro" id="IPR003660">
    <property type="entry name" value="HAMP_dom"/>
</dbReference>
<dbReference type="SUPFAM" id="SSF55874">
    <property type="entry name" value="ATPase domain of HSP90 chaperone/DNA topoisomerase II/histidine kinase"/>
    <property type="match status" value="1"/>
</dbReference>
<evidence type="ECO:0000259" key="15">
    <source>
        <dbReference type="PROSITE" id="PS50109"/>
    </source>
</evidence>
<dbReference type="PANTHER" id="PTHR45528:SF1">
    <property type="entry name" value="SENSOR HISTIDINE KINASE CPXA"/>
    <property type="match status" value="1"/>
</dbReference>
<evidence type="ECO:0000256" key="9">
    <source>
        <dbReference type="ARBA" id="ARBA00022777"/>
    </source>
</evidence>
<dbReference type="Gene3D" id="1.10.287.130">
    <property type="match status" value="1"/>
</dbReference>
<dbReference type="InterPro" id="IPR004358">
    <property type="entry name" value="Sig_transdc_His_kin-like_C"/>
</dbReference>
<sequence>MPMNKFGKSWLPKQFLWRLSITNMIVITAFILLSGWSIYNAACSLADGLGAMNEQKQERFNAILFQYLWIFSAAAIVTGSLIHFYITRKLIGPIRKLIESTKSMKTGHYPEQIEVKSKDETGQLVGHFNDLVHQLKMNEQHRQKVISDLSHEFRTPLSNLNGYLNALSKGVIDGDATLYQSLYEESNRLAGMVKQLEQLKEWDYISNQTFLEKKPVDMNLTLTQSVEMFYWRLENAGISVDVHADHGVVNVDNSGISQVIDNLLDNSVLYYHGTGPIFVEGKKMDTEYRVSVAGPGQSISVEDLDRIFERFYRTDKSRSYYTGGTGLGLAISREIIEHHGGKMGVQSKEDVHTFWFRLPLWNH</sequence>
<keyword evidence="10 17" id="KW-0067">ATP-binding</keyword>
<dbReference type="SMART" id="SM00304">
    <property type="entry name" value="HAMP"/>
    <property type="match status" value="1"/>
</dbReference>
<keyword evidence="6" id="KW-0808">Transferase</keyword>
<dbReference type="PANTHER" id="PTHR45528">
    <property type="entry name" value="SENSOR HISTIDINE KINASE CPXA"/>
    <property type="match status" value="1"/>
</dbReference>
<dbReference type="SMART" id="SM00388">
    <property type="entry name" value="HisKA"/>
    <property type="match status" value="1"/>
</dbReference>
<evidence type="ECO:0000256" key="12">
    <source>
        <dbReference type="ARBA" id="ARBA00023012"/>
    </source>
</evidence>
<name>A0ABN1G031_9BACI</name>
<evidence type="ECO:0000256" key="3">
    <source>
        <dbReference type="ARBA" id="ARBA00012438"/>
    </source>
</evidence>
<keyword evidence="8" id="KW-0547">Nucleotide-binding</keyword>
<feature type="transmembrane region" description="Helical" evidence="14">
    <location>
        <begin position="21"/>
        <end position="42"/>
    </location>
</feature>
<evidence type="ECO:0000256" key="2">
    <source>
        <dbReference type="ARBA" id="ARBA00004651"/>
    </source>
</evidence>
<evidence type="ECO:0000256" key="10">
    <source>
        <dbReference type="ARBA" id="ARBA00022840"/>
    </source>
</evidence>
<dbReference type="EMBL" id="BAAADS010000012">
    <property type="protein sequence ID" value="GAA0601456.1"/>
    <property type="molecule type" value="Genomic_DNA"/>
</dbReference>
<comment type="subcellular location">
    <subcellularLocation>
        <location evidence="2">Cell membrane</location>
        <topology evidence="2">Multi-pass membrane protein</topology>
    </subcellularLocation>
</comment>
<dbReference type="GO" id="GO:0005524">
    <property type="term" value="F:ATP binding"/>
    <property type="evidence" value="ECO:0007669"/>
    <property type="project" value="UniProtKB-KW"/>
</dbReference>
<protein>
    <recommendedName>
        <fullName evidence="3">histidine kinase</fullName>
        <ecNumber evidence="3">2.7.13.3</ecNumber>
    </recommendedName>
</protein>
<evidence type="ECO:0000259" key="16">
    <source>
        <dbReference type="PROSITE" id="PS50885"/>
    </source>
</evidence>
<dbReference type="CDD" id="cd06225">
    <property type="entry name" value="HAMP"/>
    <property type="match status" value="1"/>
</dbReference>
<feature type="transmembrane region" description="Helical" evidence="14">
    <location>
        <begin position="62"/>
        <end position="86"/>
    </location>
</feature>
<keyword evidence="4" id="KW-1003">Cell membrane</keyword>
<keyword evidence="7 14" id="KW-0812">Transmembrane</keyword>
<keyword evidence="13 14" id="KW-0472">Membrane</keyword>
<dbReference type="Pfam" id="PF02518">
    <property type="entry name" value="HATPase_c"/>
    <property type="match status" value="1"/>
</dbReference>
<comment type="caution">
    <text evidence="17">The sequence shown here is derived from an EMBL/GenBank/DDBJ whole genome shotgun (WGS) entry which is preliminary data.</text>
</comment>
<evidence type="ECO:0000256" key="11">
    <source>
        <dbReference type="ARBA" id="ARBA00022989"/>
    </source>
</evidence>
<dbReference type="PROSITE" id="PS50885">
    <property type="entry name" value="HAMP"/>
    <property type="match status" value="1"/>
</dbReference>
<dbReference type="PROSITE" id="PS50109">
    <property type="entry name" value="HIS_KIN"/>
    <property type="match status" value="1"/>
</dbReference>
<dbReference type="Gene3D" id="6.10.340.10">
    <property type="match status" value="1"/>
</dbReference>
<dbReference type="PRINTS" id="PR00344">
    <property type="entry name" value="BCTRLSENSOR"/>
</dbReference>
<evidence type="ECO:0000256" key="13">
    <source>
        <dbReference type="ARBA" id="ARBA00023136"/>
    </source>
</evidence>
<dbReference type="CDD" id="cd00075">
    <property type="entry name" value="HATPase"/>
    <property type="match status" value="1"/>
</dbReference>
<keyword evidence="12" id="KW-0902">Two-component regulatory system</keyword>
<proteinExistence type="predicted"/>
<comment type="catalytic activity">
    <reaction evidence="1">
        <text>ATP + protein L-histidine = ADP + protein N-phospho-L-histidine.</text>
        <dbReference type="EC" id="2.7.13.3"/>
    </reaction>
</comment>
<evidence type="ECO:0000256" key="1">
    <source>
        <dbReference type="ARBA" id="ARBA00000085"/>
    </source>
</evidence>
<dbReference type="EC" id="2.7.13.3" evidence="3"/>
<dbReference type="Pfam" id="PF00512">
    <property type="entry name" value="HisKA"/>
    <property type="match status" value="1"/>
</dbReference>
<evidence type="ECO:0000256" key="14">
    <source>
        <dbReference type="SAM" id="Phobius"/>
    </source>
</evidence>
<keyword evidence="9" id="KW-0418">Kinase</keyword>
<dbReference type="InterPro" id="IPR036890">
    <property type="entry name" value="HATPase_C_sf"/>
</dbReference>
<feature type="domain" description="HAMP" evidence="16">
    <location>
        <begin position="88"/>
        <end position="140"/>
    </location>
</feature>
<dbReference type="Proteomes" id="UP001500866">
    <property type="component" value="Unassembled WGS sequence"/>
</dbReference>
<dbReference type="InterPro" id="IPR005467">
    <property type="entry name" value="His_kinase_dom"/>
</dbReference>
<dbReference type="CDD" id="cd00082">
    <property type="entry name" value="HisKA"/>
    <property type="match status" value="1"/>
</dbReference>
<evidence type="ECO:0000256" key="8">
    <source>
        <dbReference type="ARBA" id="ARBA00022741"/>
    </source>
</evidence>
<gene>
    <name evidence="17" type="ORF">GCM10009001_17780</name>
</gene>
<keyword evidence="5" id="KW-0597">Phosphoprotein</keyword>
<evidence type="ECO:0000313" key="18">
    <source>
        <dbReference type="Proteomes" id="UP001500866"/>
    </source>
</evidence>
<dbReference type="SUPFAM" id="SSF158472">
    <property type="entry name" value="HAMP domain-like"/>
    <property type="match status" value="1"/>
</dbReference>
<evidence type="ECO:0000313" key="17">
    <source>
        <dbReference type="EMBL" id="GAA0601456.1"/>
    </source>
</evidence>
<accession>A0ABN1G031</accession>
<dbReference type="InterPro" id="IPR003661">
    <property type="entry name" value="HisK_dim/P_dom"/>
</dbReference>
<evidence type="ECO:0000256" key="7">
    <source>
        <dbReference type="ARBA" id="ARBA00022692"/>
    </source>
</evidence>